<evidence type="ECO:0000313" key="1">
    <source>
        <dbReference type="EMBL" id="RUS91836.1"/>
    </source>
</evidence>
<sequence length="112" mass="13125">MNFLQNIGFLEPYFTFSLRSRTLFICFKCVEVIWLRIYSLILSIDTFSFSVGLREDASLFSSRARRKFSKSKNILKIHNFSQNSLRKIIFSPNCSVKQGLHGYVHFKVIGYI</sequence>
<comment type="caution">
    <text evidence="1">The sequence shown here is derived from an EMBL/GenBank/DDBJ whole genome shotgun (WGS) entry which is preliminary data.</text>
</comment>
<protein>
    <submittedName>
        <fullName evidence="1">Uncharacterized protein</fullName>
    </submittedName>
</protein>
<dbReference type="EMBL" id="RQTK01000005">
    <property type="protein sequence ID" value="RUS91836.1"/>
    <property type="molecule type" value="Genomic_DNA"/>
</dbReference>
<accession>A0A3S1A1B0</accession>
<dbReference type="AlphaFoldDB" id="A0A3S1A1B0"/>
<organism evidence="1 2">
    <name type="scientific">Elysia chlorotica</name>
    <name type="common">Eastern emerald elysia</name>
    <name type="synonym">Sea slug</name>
    <dbReference type="NCBI Taxonomy" id="188477"/>
    <lineage>
        <taxon>Eukaryota</taxon>
        <taxon>Metazoa</taxon>
        <taxon>Spiralia</taxon>
        <taxon>Lophotrochozoa</taxon>
        <taxon>Mollusca</taxon>
        <taxon>Gastropoda</taxon>
        <taxon>Heterobranchia</taxon>
        <taxon>Euthyneura</taxon>
        <taxon>Panpulmonata</taxon>
        <taxon>Sacoglossa</taxon>
        <taxon>Placobranchoidea</taxon>
        <taxon>Plakobranchidae</taxon>
        <taxon>Elysia</taxon>
    </lineage>
</organism>
<name>A0A3S1A1B0_ELYCH</name>
<reference evidence="1 2" key="1">
    <citation type="submission" date="2019-01" db="EMBL/GenBank/DDBJ databases">
        <title>A draft genome assembly of the solar-powered sea slug Elysia chlorotica.</title>
        <authorList>
            <person name="Cai H."/>
            <person name="Li Q."/>
            <person name="Fang X."/>
            <person name="Li J."/>
            <person name="Curtis N.E."/>
            <person name="Altenburger A."/>
            <person name="Shibata T."/>
            <person name="Feng M."/>
            <person name="Maeda T."/>
            <person name="Schwartz J.A."/>
            <person name="Shigenobu S."/>
            <person name="Lundholm N."/>
            <person name="Nishiyama T."/>
            <person name="Yang H."/>
            <person name="Hasebe M."/>
            <person name="Li S."/>
            <person name="Pierce S.K."/>
            <person name="Wang J."/>
        </authorList>
    </citation>
    <scope>NUCLEOTIDE SEQUENCE [LARGE SCALE GENOMIC DNA]</scope>
    <source>
        <strain evidence="1">EC2010</strain>
        <tissue evidence="1">Whole organism of an adult</tissue>
    </source>
</reference>
<evidence type="ECO:0000313" key="2">
    <source>
        <dbReference type="Proteomes" id="UP000271974"/>
    </source>
</evidence>
<dbReference type="Proteomes" id="UP000271974">
    <property type="component" value="Unassembled WGS sequence"/>
</dbReference>
<gene>
    <name evidence="1" type="ORF">EGW08_000407</name>
</gene>
<keyword evidence="2" id="KW-1185">Reference proteome</keyword>
<proteinExistence type="predicted"/>